<name>A0A4V5N5P1_9PEZI</name>
<dbReference type="Gene3D" id="2.30.29.30">
    <property type="entry name" value="Pleckstrin-homology domain (PH domain)/Phosphotyrosine-binding domain (PTB)"/>
    <property type="match status" value="1"/>
</dbReference>
<dbReference type="CDD" id="cd13182">
    <property type="entry name" value="EVH1-like_Dcp1"/>
    <property type="match status" value="1"/>
</dbReference>
<dbReference type="GO" id="GO:0031087">
    <property type="term" value="P:deadenylation-independent decapping of nuclear-transcribed mRNA"/>
    <property type="evidence" value="ECO:0007669"/>
    <property type="project" value="TreeGrafter"/>
</dbReference>
<keyword evidence="7" id="KW-1185">Reference proteome</keyword>
<evidence type="ECO:0000313" key="7">
    <source>
        <dbReference type="Proteomes" id="UP000308549"/>
    </source>
</evidence>
<reference evidence="6 7" key="1">
    <citation type="submission" date="2017-03" db="EMBL/GenBank/DDBJ databases">
        <title>Genomes of endolithic fungi from Antarctica.</title>
        <authorList>
            <person name="Coleine C."/>
            <person name="Masonjones S."/>
            <person name="Stajich J.E."/>
        </authorList>
    </citation>
    <scope>NUCLEOTIDE SEQUENCE [LARGE SCALE GENOMIC DNA]</scope>
    <source>
        <strain evidence="6 7">CCFEE 6315</strain>
    </source>
</reference>
<evidence type="ECO:0000256" key="3">
    <source>
        <dbReference type="ARBA" id="ARBA00022490"/>
    </source>
</evidence>
<evidence type="ECO:0000313" key="6">
    <source>
        <dbReference type="EMBL" id="TKA22659.1"/>
    </source>
</evidence>
<keyword evidence="3" id="KW-0963">Cytoplasm</keyword>
<keyword evidence="4" id="KW-0507">mRNA processing</keyword>
<proteinExistence type="inferred from homology"/>
<dbReference type="InterPro" id="IPR011993">
    <property type="entry name" value="PH-like_dom_sf"/>
</dbReference>
<dbReference type="GO" id="GO:0006397">
    <property type="term" value="P:mRNA processing"/>
    <property type="evidence" value="ECO:0007669"/>
    <property type="project" value="UniProtKB-KW"/>
</dbReference>
<feature type="region of interest" description="Disordered" evidence="5">
    <location>
        <begin position="277"/>
        <end position="296"/>
    </location>
</feature>
<feature type="region of interest" description="Disordered" evidence="5">
    <location>
        <begin position="1"/>
        <end position="37"/>
    </location>
</feature>
<evidence type="ECO:0000256" key="4">
    <source>
        <dbReference type="ARBA" id="ARBA00022664"/>
    </source>
</evidence>
<comment type="subcellular location">
    <subcellularLocation>
        <location evidence="1">Cytoplasm</location>
    </subcellularLocation>
</comment>
<dbReference type="OrthoDB" id="440673at2759"/>
<gene>
    <name evidence="6" type="ORF">B0A50_07668</name>
</gene>
<evidence type="ECO:0000256" key="1">
    <source>
        <dbReference type="ARBA" id="ARBA00004496"/>
    </source>
</evidence>
<dbReference type="Proteomes" id="UP000308549">
    <property type="component" value="Unassembled WGS sequence"/>
</dbReference>
<dbReference type="EMBL" id="NAJL01000069">
    <property type="protein sequence ID" value="TKA22659.1"/>
    <property type="molecule type" value="Genomic_DNA"/>
</dbReference>
<dbReference type="InterPro" id="IPR010334">
    <property type="entry name" value="Dcp1"/>
</dbReference>
<dbReference type="GO" id="GO:0008047">
    <property type="term" value="F:enzyme activator activity"/>
    <property type="evidence" value="ECO:0007669"/>
    <property type="project" value="InterPro"/>
</dbReference>
<evidence type="ECO:0008006" key="8">
    <source>
        <dbReference type="Google" id="ProtNLM"/>
    </source>
</evidence>
<evidence type="ECO:0000256" key="5">
    <source>
        <dbReference type="SAM" id="MobiDB-lite"/>
    </source>
</evidence>
<comment type="similarity">
    <text evidence="2">Belongs to the DCP1 family.</text>
</comment>
<feature type="region of interest" description="Disordered" evidence="5">
    <location>
        <begin position="190"/>
        <end position="214"/>
    </location>
</feature>
<accession>A0A4V5N5P1</accession>
<dbReference type="GO" id="GO:0000932">
    <property type="term" value="C:P-body"/>
    <property type="evidence" value="ECO:0007669"/>
    <property type="project" value="TreeGrafter"/>
</dbReference>
<protein>
    <recommendedName>
        <fullName evidence="8">PH domain-like protein</fullName>
    </recommendedName>
</protein>
<feature type="region of interest" description="Disordered" evidence="5">
    <location>
        <begin position="242"/>
        <end position="272"/>
    </location>
</feature>
<dbReference type="AlphaFoldDB" id="A0A4V5N5P1"/>
<dbReference type="SUPFAM" id="SSF50729">
    <property type="entry name" value="PH domain-like"/>
    <property type="match status" value="1"/>
</dbReference>
<feature type="compositionally biased region" description="Acidic residues" evidence="5">
    <location>
        <begin position="191"/>
        <end position="205"/>
    </location>
</feature>
<dbReference type="Pfam" id="PF06058">
    <property type="entry name" value="DCP1"/>
    <property type="match status" value="1"/>
</dbReference>
<evidence type="ECO:0000256" key="2">
    <source>
        <dbReference type="ARBA" id="ARBA00008778"/>
    </source>
</evidence>
<dbReference type="PANTHER" id="PTHR16290:SF0">
    <property type="entry name" value="DECAPPING PROTEIN 1, ISOFORM A"/>
    <property type="match status" value="1"/>
</dbReference>
<sequence>MPTKRTKVRAPPPVSDNPSDTDVPHTVPSAPPVPTPSNTELNFKVLRRYNPDLTRILAIAPFAVVYTFSSEALRWEKCGVEGTLFVCESHLPASRNPDGLPAPLEGDVYYTITILNRKALDTFSLRLESAEDIEVTEAYVILQTLSAEGLPVVYGLWIFDDGVGDGGGGGREVVAGVMLDCAVRAQSAREGEEDWNGMEDGEEEGYGQGIEMDGTGDGLIKEVGGLQAAAPAPAGRQIDVSSLFANGGSSGPQRFPNGAGPTPFQHPNFSTNAIPSAFHQQQQQQQQQVPPPSASAASDFFRTLHVAGRWWKTMITEERGAKTEKKEAIGFGKRLGLARLDGLHQAPVDSLN</sequence>
<organism evidence="6 7">
    <name type="scientific">Salinomyces thailandicus</name>
    <dbReference type="NCBI Taxonomy" id="706561"/>
    <lineage>
        <taxon>Eukaryota</taxon>
        <taxon>Fungi</taxon>
        <taxon>Dikarya</taxon>
        <taxon>Ascomycota</taxon>
        <taxon>Pezizomycotina</taxon>
        <taxon>Dothideomycetes</taxon>
        <taxon>Dothideomycetidae</taxon>
        <taxon>Mycosphaerellales</taxon>
        <taxon>Teratosphaeriaceae</taxon>
        <taxon>Salinomyces</taxon>
    </lineage>
</organism>
<dbReference type="PANTHER" id="PTHR16290">
    <property type="entry name" value="TRANSCRIPTION FACTOR SMIF DECAPPING ENZYME DCP1"/>
    <property type="match status" value="1"/>
</dbReference>
<comment type="caution">
    <text evidence="6">The sequence shown here is derived from an EMBL/GenBank/DDBJ whole genome shotgun (WGS) entry which is preliminary data.</text>
</comment>
<dbReference type="GO" id="GO:0003729">
    <property type="term" value="F:mRNA binding"/>
    <property type="evidence" value="ECO:0007669"/>
    <property type="project" value="TreeGrafter"/>
</dbReference>
<dbReference type="GO" id="GO:0000290">
    <property type="term" value="P:deadenylation-dependent decapping of nuclear-transcribed mRNA"/>
    <property type="evidence" value="ECO:0007669"/>
    <property type="project" value="InterPro"/>
</dbReference>